<evidence type="ECO:0000259" key="1">
    <source>
        <dbReference type="Pfam" id="PF01636"/>
    </source>
</evidence>
<dbReference type="SUPFAM" id="SSF56112">
    <property type="entry name" value="Protein kinase-like (PK-like)"/>
    <property type="match status" value="1"/>
</dbReference>
<dbReference type="Pfam" id="PF01636">
    <property type="entry name" value="APH"/>
    <property type="match status" value="1"/>
</dbReference>
<dbReference type="EMBL" id="CACQ02006123">
    <property type="protein sequence ID" value="CCF43456.1"/>
    <property type="molecule type" value="Genomic_DNA"/>
</dbReference>
<dbReference type="eggNOG" id="ENOG502SPUD">
    <property type="taxonomic scope" value="Eukaryota"/>
</dbReference>
<evidence type="ECO:0000313" key="2">
    <source>
        <dbReference type="EMBL" id="CCF43456.1"/>
    </source>
</evidence>
<reference evidence="5" key="4">
    <citation type="journal article" date="2017" name="BMC Genomics">
        <title>Gapless genome assembly of Colletotrichum higginsianum reveals chromosome structure and association of transposable elements with secondary metabolite gene clusters.</title>
        <authorList>
            <person name="Dallery J.-F."/>
            <person name="Lapalu N."/>
            <person name="Zampounis A."/>
            <person name="Pigne S."/>
            <person name="Luyten I."/>
            <person name="Amselem J."/>
            <person name="Wittenberg A.H.J."/>
            <person name="Zhou S."/>
            <person name="de Queiroz M.V."/>
            <person name="Robin G.P."/>
            <person name="Auger A."/>
            <person name="Hainaut M."/>
            <person name="Henrissat B."/>
            <person name="Kim K.-T."/>
            <person name="Lee Y.-H."/>
            <person name="Lespinet O."/>
            <person name="Schwartz D.C."/>
            <person name="Thon M.R."/>
            <person name="O'Connell R.J."/>
        </authorList>
    </citation>
    <scope>NUCLEOTIDE SEQUENCE [LARGE SCALE GENOMIC DNA]</scope>
    <source>
        <strain evidence="5">IMI 349063</strain>
    </source>
</reference>
<dbReference type="InterPro" id="IPR008271">
    <property type="entry name" value="Ser/Thr_kinase_AS"/>
</dbReference>
<organism evidence="2 4">
    <name type="scientific">Colletotrichum higginsianum (strain IMI 349063)</name>
    <name type="common">Crucifer anthracnose fungus</name>
    <dbReference type="NCBI Taxonomy" id="759273"/>
    <lineage>
        <taxon>Eukaryota</taxon>
        <taxon>Fungi</taxon>
        <taxon>Dikarya</taxon>
        <taxon>Ascomycota</taxon>
        <taxon>Pezizomycotina</taxon>
        <taxon>Sordariomycetes</taxon>
        <taxon>Hypocreomycetidae</taxon>
        <taxon>Glomerellales</taxon>
        <taxon>Glomerellaceae</taxon>
        <taxon>Colletotrichum</taxon>
        <taxon>Colletotrichum destructivum species complex</taxon>
    </lineage>
</organism>
<reference evidence="3" key="3">
    <citation type="submission" date="2016-02" db="EMBL/GenBank/DDBJ databases">
        <title>Resequencing and annotation of the Colletotrichum higginsianum genome.</title>
        <authorList>
            <person name="O'Connell R."/>
            <person name="Zambounis A."/>
            <person name="Thon M."/>
            <person name="Dallery J.-F."/>
        </authorList>
    </citation>
    <scope>NUCLEOTIDE SEQUENCE [LARGE SCALE GENOMIC DNA]</scope>
    <source>
        <strain evidence="3">IMI 349063</strain>
    </source>
</reference>
<dbReference type="InterPro" id="IPR011009">
    <property type="entry name" value="Kinase-like_dom_sf"/>
</dbReference>
<accession>H1VT98</accession>
<dbReference type="GeneID" id="28871646"/>
<dbReference type="Proteomes" id="UP000092177">
    <property type="component" value="Chromosome 9"/>
</dbReference>
<keyword evidence="5" id="KW-1185">Reference proteome</keyword>
<gene>
    <name evidence="2" type="ORF">CH063_03077</name>
    <name evidence="3" type="ORF">CH63R_12565</name>
</gene>
<feature type="domain" description="Aminoglycoside phosphotransferase" evidence="1">
    <location>
        <begin position="6"/>
        <end position="101"/>
    </location>
</feature>
<dbReference type="PROSITE" id="PS00108">
    <property type="entry name" value="PROTEIN_KINASE_ST"/>
    <property type="match status" value="1"/>
</dbReference>
<dbReference type="AlphaFoldDB" id="H1VT98"/>
<dbReference type="Gene3D" id="3.90.1200.10">
    <property type="match status" value="1"/>
</dbReference>
<proteinExistence type="predicted"/>
<dbReference type="RefSeq" id="XP_018151956.1">
    <property type="nucleotide sequence ID" value="XM_018307539.1"/>
</dbReference>
<protein>
    <recommendedName>
        <fullName evidence="1">Aminoglycoside phosphotransferase domain-containing protein</fullName>
    </recommendedName>
</protein>
<evidence type="ECO:0000313" key="4">
    <source>
        <dbReference type="Proteomes" id="UP000007174"/>
    </source>
</evidence>
<evidence type="ECO:0000313" key="5">
    <source>
        <dbReference type="Proteomes" id="UP000092177"/>
    </source>
</evidence>
<dbReference type="KEGG" id="chig:CH63R_12565"/>
<dbReference type="GO" id="GO:0004672">
    <property type="term" value="F:protein kinase activity"/>
    <property type="evidence" value="ECO:0007669"/>
    <property type="project" value="InterPro"/>
</dbReference>
<evidence type="ECO:0000313" key="3">
    <source>
        <dbReference type="EMBL" id="OBR03438.1"/>
    </source>
</evidence>
<dbReference type="OrthoDB" id="5327538at2759"/>
<dbReference type="InterPro" id="IPR002575">
    <property type="entry name" value="Aminoglycoside_PTrfase"/>
</dbReference>
<dbReference type="Proteomes" id="UP000007174">
    <property type="component" value="Unassembled WGS sequence"/>
</dbReference>
<name>H1VT98_COLHI</name>
<dbReference type="HOGENOM" id="CLU_1548700_0_0_1"/>
<dbReference type="VEuPathDB" id="FungiDB:CH63R_12565"/>
<reference evidence="4" key="2">
    <citation type="journal article" date="2012" name="Nat. Genet.">
        <title>Lifestyle transitions in plant pathogenic Colletotrichum fungi deciphered by genome and transcriptome analyses.</title>
        <authorList>
            <person name="O'Connell R.J."/>
            <person name="Thon M.R."/>
            <person name="Hacquard S."/>
            <person name="Amyotte S.G."/>
            <person name="Kleemann J."/>
            <person name="Torres M.F."/>
            <person name="Damm U."/>
            <person name="Buiate E.A."/>
            <person name="Epstein L."/>
            <person name="Alkan N."/>
            <person name="Altmueller J."/>
            <person name="Alvarado-Balderrama L."/>
            <person name="Bauser C.A."/>
            <person name="Becker C."/>
            <person name="Birren B.W."/>
            <person name="Chen Z."/>
            <person name="Choi J."/>
            <person name="Crouch J.A."/>
            <person name="Duvick J.P."/>
            <person name="Farman M.A."/>
            <person name="Gan P."/>
            <person name="Heiman D."/>
            <person name="Henrissat B."/>
            <person name="Howard R.J."/>
            <person name="Kabbage M."/>
            <person name="Koch C."/>
            <person name="Kracher B."/>
            <person name="Kubo Y."/>
            <person name="Law A.D."/>
            <person name="Lebrun M.-H."/>
            <person name="Lee Y.-H."/>
            <person name="Miyara I."/>
            <person name="Moore N."/>
            <person name="Neumann U."/>
            <person name="Nordstroem K."/>
            <person name="Panaccione D.G."/>
            <person name="Panstruga R."/>
            <person name="Place M."/>
            <person name="Proctor R.H."/>
            <person name="Prusky D."/>
            <person name="Rech G."/>
            <person name="Reinhardt R."/>
            <person name="Rollins J.A."/>
            <person name="Rounsley S."/>
            <person name="Schardl C.L."/>
            <person name="Schwartz D.C."/>
            <person name="Shenoy N."/>
            <person name="Shirasu K."/>
            <person name="Sikhakolli U.R."/>
            <person name="Stueber K."/>
            <person name="Sukno S.A."/>
            <person name="Sweigard J.A."/>
            <person name="Takano Y."/>
            <person name="Takahara H."/>
            <person name="Trail F."/>
            <person name="van der Does H.C."/>
            <person name="Voll L.M."/>
            <person name="Will I."/>
            <person name="Young S."/>
            <person name="Zeng Q."/>
            <person name="Zhang J."/>
            <person name="Zhou S."/>
            <person name="Dickman M.B."/>
            <person name="Schulze-Lefert P."/>
            <person name="Ver Loren van Themaat E."/>
            <person name="Ma L.-J."/>
            <person name="Vaillancourt L.J."/>
        </authorList>
    </citation>
    <scope>NUCLEOTIDE SEQUENCE [LARGE SCALE GENOMIC DNA]</scope>
    <source>
        <strain evidence="4">IMI 349063</strain>
    </source>
</reference>
<sequence length="185" mass="21373">MCLIECTLEHSTATWQEFFERIIENKRTRIRNGKLPDLCEKDCDDQKALLRQVLNINGQEGYNRREVAIDHGDLKPQNIIVDEEYNITCVIDCAFADVVPLIRAAGLPRFLWGNSLSPTVKADKQFYLEAVTSQYAPQALLRFFQTEGDVEFRTLYLESIFSKNVHVLLAKNGWRVPCENNDWAF</sequence>
<reference evidence="2" key="1">
    <citation type="submission" date="2011-12" db="EMBL/GenBank/DDBJ databases">
        <title>The genome sequence of Colletotrichum higginsianum IMI 34906.</title>
        <authorList>
            <person name="Ma L.-J."/>
            <person name="O'Connell R."/>
            <person name="van Themaat E.V.L."/>
            <person name="Stueber K."/>
            <person name="Young S.K."/>
            <person name="Zeng Q."/>
            <person name="Gargeya S."/>
            <person name="Fitzgerald M."/>
            <person name="Haas B."/>
            <person name="Abouelleil A."/>
            <person name="Alvarado L."/>
            <person name="Arachchi H.M."/>
            <person name="Berlin A."/>
            <person name="Chapman S.B."/>
            <person name="Gearin G."/>
            <person name="Goldberg J."/>
            <person name="Griggs A."/>
            <person name="Gujja S."/>
            <person name="Hansen M."/>
            <person name="Heiman D."/>
            <person name="Howarth C."/>
            <person name="Larimer J."/>
            <person name="Lui A."/>
            <person name="MacDonald P.J.P."/>
            <person name="McCowen C."/>
            <person name="Montmayeur A."/>
            <person name="Murphy C."/>
            <person name="Neiman D."/>
            <person name="Pearson M."/>
            <person name="Priest M."/>
            <person name="Roberts A."/>
            <person name="Saif S."/>
            <person name="Shea T."/>
            <person name="Sisk P."/>
            <person name="Stolte C."/>
            <person name="Sykes S."/>
            <person name="Wortman J."/>
            <person name="Nusbaum C."/>
            <person name="Birren B."/>
        </authorList>
    </citation>
    <scope>NUCLEOTIDE SEQUENCE</scope>
    <source>
        <strain evidence="2">IMI 349063</strain>
    </source>
</reference>
<dbReference type="EMBL" id="LTAN01000009">
    <property type="protein sequence ID" value="OBR03438.1"/>
    <property type="molecule type" value="Genomic_DNA"/>
</dbReference>